<dbReference type="SUPFAM" id="SSF50118">
    <property type="entry name" value="Cell growth inhibitor/plasmid maintenance toxic component"/>
    <property type="match status" value="1"/>
</dbReference>
<dbReference type="InterPro" id="IPR011067">
    <property type="entry name" value="Plasmid_toxin/cell-grow_inhib"/>
</dbReference>
<dbReference type="PANTHER" id="PTHR33988">
    <property type="entry name" value="ENDORIBONUCLEASE MAZF-RELATED"/>
    <property type="match status" value="1"/>
</dbReference>
<dbReference type="NCBIfam" id="NF007320">
    <property type="entry name" value="PRK09812.1"/>
    <property type="match status" value="1"/>
</dbReference>
<dbReference type="GO" id="GO:0003677">
    <property type="term" value="F:DNA binding"/>
    <property type="evidence" value="ECO:0007669"/>
    <property type="project" value="InterPro"/>
</dbReference>
<dbReference type="RefSeq" id="WP_046543735.1">
    <property type="nucleotide sequence ID" value="NZ_AP018360.1"/>
</dbReference>
<dbReference type="EMBL" id="CP090643">
    <property type="protein sequence ID" value="WFN23663.1"/>
    <property type="molecule type" value="Genomic_DNA"/>
</dbReference>
<dbReference type="Gene3D" id="2.30.30.110">
    <property type="match status" value="1"/>
</dbReference>
<organism evidence="1">
    <name type="scientific">Burkholderia contaminans</name>
    <dbReference type="NCBI Taxonomy" id="488447"/>
    <lineage>
        <taxon>Bacteria</taxon>
        <taxon>Pseudomonadati</taxon>
        <taxon>Pseudomonadota</taxon>
        <taxon>Betaproteobacteria</taxon>
        <taxon>Burkholderiales</taxon>
        <taxon>Burkholderiaceae</taxon>
        <taxon>Burkholderia</taxon>
        <taxon>Burkholderia cepacia complex</taxon>
    </lineage>
</organism>
<dbReference type="GO" id="GO:0016075">
    <property type="term" value="P:rRNA catabolic process"/>
    <property type="evidence" value="ECO:0007669"/>
    <property type="project" value="TreeGrafter"/>
</dbReference>
<dbReference type="EMBL" id="AP018360">
    <property type="protein sequence ID" value="BBA45407.1"/>
    <property type="molecule type" value="Genomic_DNA"/>
</dbReference>
<dbReference type="Proteomes" id="UP001220209">
    <property type="component" value="Plasmid unnamed1"/>
</dbReference>
<dbReference type="OrthoDB" id="9808744at2"/>
<geneLocation type="plasmid" evidence="2 3">
    <name>unnamed1</name>
</geneLocation>
<dbReference type="AlphaFoldDB" id="A0A250LLM9"/>
<dbReference type="Pfam" id="PF02452">
    <property type="entry name" value="PemK_toxin"/>
    <property type="match status" value="1"/>
</dbReference>
<protein>
    <submittedName>
        <fullName evidence="1">Toxin B</fullName>
    </submittedName>
    <submittedName>
        <fullName evidence="2">Type II toxin-antitoxin system ChpB family toxin</fullName>
    </submittedName>
</protein>
<dbReference type="GO" id="GO:0004521">
    <property type="term" value="F:RNA endonuclease activity"/>
    <property type="evidence" value="ECO:0007669"/>
    <property type="project" value="TreeGrafter"/>
</dbReference>
<reference evidence="1" key="2">
    <citation type="journal article" date="2017" name="Genome Announc.">
        <title>High-Quality Draft Genome Sequence of Burkholderia contaminans CH-1, a Gram-Negative Bacterium That Metabolizes 2-Azahypoxanthine, a Plant Growth-Regulating Compound.</title>
        <authorList>
            <person name="Choi J.-H."/>
            <person name="Sugiura H."/>
            <person name="Moriuchi R."/>
            <person name="Kawagishi H."/>
            <person name="Dohra H."/>
        </authorList>
    </citation>
    <scope>NUCLEOTIDE SEQUENCE</scope>
    <source>
        <strain evidence="1">CH-1</strain>
        <plasmid evidence="1">pBC453</plasmid>
    </source>
</reference>
<evidence type="ECO:0000313" key="3">
    <source>
        <dbReference type="Proteomes" id="UP001220209"/>
    </source>
</evidence>
<evidence type="ECO:0000313" key="1">
    <source>
        <dbReference type="EMBL" id="BBA45407.1"/>
    </source>
</evidence>
<reference evidence="1" key="1">
    <citation type="journal article" date="2016" name="Biosci. Biotechnol. Biochem.">
        <title>Bioconversion of AHX to AOH by resting cells of Burkholderia contaminans CH-1.</title>
        <authorList>
            <person name="Choi J.H."/>
            <person name="Kikuchi A."/>
            <person name="Pumkaeo P."/>
            <person name="Hirai H."/>
            <person name="Tokuyama S."/>
            <person name="Kawagishi H."/>
        </authorList>
    </citation>
    <scope>NUCLEOTIDE SEQUENCE</scope>
    <source>
        <strain evidence="1">CH-1</strain>
        <plasmid evidence="1">pBC453</plasmid>
    </source>
</reference>
<reference evidence="2 3" key="3">
    <citation type="submission" date="2021-12" db="EMBL/GenBank/DDBJ databases">
        <title>Genomic and phenotypic characterization of three Burkholderia contaminans isolates recovered from different sources.</title>
        <authorList>
            <person name="Lopez De Volder A."/>
            <person name="Fan Y."/>
            <person name="Nunvar J."/>
            <person name="Herrera T."/>
            <person name="Timp W."/>
            <person name="Degrossi J."/>
        </authorList>
    </citation>
    <scope>NUCLEOTIDE SEQUENCE [LARGE SCALE GENOMIC DNA]</scope>
    <source>
        <strain evidence="2 3">LMG 23361</strain>
        <plasmid evidence="2 3">unnamed1</plasmid>
    </source>
</reference>
<name>A0A250LLM9_9BURK</name>
<proteinExistence type="predicted"/>
<dbReference type="InterPro" id="IPR003477">
    <property type="entry name" value="PemK-like"/>
</dbReference>
<geneLocation type="plasmid" evidence="1">
    <name>pBC453</name>
</geneLocation>
<dbReference type="PANTHER" id="PTHR33988:SF3">
    <property type="entry name" value="ENDORIBONUCLEASE TOXIN CHPB-RELATED"/>
    <property type="match status" value="1"/>
</dbReference>
<keyword evidence="1" id="KW-0614">Plasmid</keyword>
<accession>A0A250LLM9</accession>
<evidence type="ECO:0000313" key="2">
    <source>
        <dbReference type="EMBL" id="WFN23663.1"/>
    </source>
</evidence>
<gene>
    <name evidence="1" type="ORF">BCCH1_79180</name>
    <name evidence="2" type="ORF">LXE91_39700</name>
</gene>
<sequence>MLKRGKFDRADIVRVNLTAPSTGEQEEDYRFALVLSPAPLNSLGLALVAPISQGDEYARYAGFAVQVSDPDRAVCGVALVNLVRMLDLDARGARKVGQAASEQVADALARLQTIIA</sequence>
<dbReference type="GO" id="GO:0006402">
    <property type="term" value="P:mRNA catabolic process"/>
    <property type="evidence" value="ECO:0007669"/>
    <property type="project" value="TreeGrafter"/>
</dbReference>